<dbReference type="EMBL" id="QJHK01000012">
    <property type="protein sequence ID" value="PXY40195.1"/>
    <property type="molecule type" value="Genomic_DNA"/>
</dbReference>
<comment type="caution">
    <text evidence="1">The sequence shown here is derived from an EMBL/GenBank/DDBJ whole genome shotgun (WGS) entry which is preliminary data.</text>
</comment>
<accession>A0A2V4BMH9</accession>
<keyword evidence="2" id="KW-1185">Reference proteome</keyword>
<name>A0A2V4BMH9_9FLAO</name>
<dbReference type="Proteomes" id="UP000247903">
    <property type="component" value="Unassembled WGS sequence"/>
</dbReference>
<protein>
    <submittedName>
        <fullName evidence="1">Uncharacterized protein</fullName>
    </submittedName>
</protein>
<dbReference type="RefSeq" id="WP_110307285.1">
    <property type="nucleotide sequence ID" value="NZ_QJHK01000012.1"/>
</dbReference>
<dbReference type="Gene3D" id="3.40.50.300">
    <property type="entry name" value="P-loop containing nucleotide triphosphate hydrolases"/>
    <property type="match status" value="1"/>
</dbReference>
<gene>
    <name evidence="1" type="ORF">DMB65_14110</name>
</gene>
<dbReference type="AlphaFoldDB" id="A0A2V4BMH9"/>
<evidence type="ECO:0000313" key="1">
    <source>
        <dbReference type="EMBL" id="PXY40195.1"/>
    </source>
</evidence>
<dbReference type="PANTHER" id="PTHR43581:SF2">
    <property type="entry name" value="EXCINUCLEASE ATPASE SUBUNIT"/>
    <property type="match status" value="1"/>
</dbReference>
<dbReference type="PANTHER" id="PTHR43581">
    <property type="entry name" value="ATP/GTP PHOSPHATASE"/>
    <property type="match status" value="1"/>
</dbReference>
<proteinExistence type="predicted"/>
<dbReference type="SUPFAM" id="SSF52540">
    <property type="entry name" value="P-loop containing nucleoside triphosphate hydrolases"/>
    <property type="match status" value="1"/>
</dbReference>
<dbReference type="InterPro" id="IPR027417">
    <property type="entry name" value="P-loop_NTPase"/>
</dbReference>
<evidence type="ECO:0000313" key="2">
    <source>
        <dbReference type="Proteomes" id="UP000247903"/>
    </source>
</evidence>
<sequence>MTRIEIKNIGPISDVIFELNKVNILMGPQSSGKSTLAKIISFCQWAEKRYLIDGNFDYDIKEQLLEFHRLSENYFNDNSYFSYSSDFITISYKGKKLKKSFRKKKTNKVYQKTKNIYIPSERNFVSVIPNLSKFKETNDNIMSFVYDWFSAKRIFNKSNNLSILNLDIKFYSKSESDVDMLVLKNKKEIQLREGSSGLQSIIPLIILIEYLTDYIYNRHISNSVDEKDALKDYLLKNLTRIIDFSKYGESPIDLGDIELHNDDIKKIFNSYQKAKALENYHFTNFIIEEPEQNLFPTTQRDLVNYLFHKMTDKRDHSLILTTHSPYILYAINNCLMGYNIKDNITDEDIDEIKNKASWINPDLVSIWQVKDGQLISVKDNSTKTVTKHYFNEITKDIMDEYYEMLNYFEYDSRD</sequence>
<dbReference type="InterPro" id="IPR051396">
    <property type="entry name" value="Bact_Antivir_Def_Nuclease"/>
</dbReference>
<dbReference type="OrthoDB" id="1098190at2"/>
<organism evidence="1 2">
    <name type="scientific">Flavobacterium cheongpyeongense</name>
    <dbReference type="NCBI Taxonomy" id="2212651"/>
    <lineage>
        <taxon>Bacteria</taxon>
        <taxon>Pseudomonadati</taxon>
        <taxon>Bacteroidota</taxon>
        <taxon>Flavobacteriia</taxon>
        <taxon>Flavobacteriales</taxon>
        <taxon>Flavobacteriaceae</taxon>
        <taxon>Flavobacterium</taxon>
    </lineage>
</organism>
<reference evidence="1 2" key="1">
    <citation type="submission" date="2018-05" db="EMBL/GenBank/DDBJ databases">
        <title>Flavobacterium sp. strain IMCC34759, incomplete genome.</title>
        <authorList>
            <person name="Joung Y."/>
            <person name="Cho J."/>
        </authorList>
    </citation>
    <scope>NUCLEOTIDE SEQUENCE [LARGE SCALE GENOMIC DNA]</scope>
    <source>
        <strain evidence="1 2">IMCC34759</strain>
    </source>
</reference>